<feature type="domain" description="ChsH2 C-terminal OB-fold" evidence="1">
    <location>
        <begin position="57"/>
        <end position="121"/>
    </location>
</feature>
<dbReference type="PANTHER" id="PTHR34075:SF5">
    <property type="entry name" value="BLR3430 PROTEIN"/>
    <property type="match status" value="1"/>
</dbReference>
<dbReference type="PANTHER" id="PTHR34075">
    <property type="entry name" value="BLR3430 PROTEIN"/>
    <property type="match status" value="1"/>
</dbReference>
<dbReference type="STRING" id="1502745.SAMN02799620_02112"/>
<accession>A0A1G4W2C9</accession>
<proteinExistence type="predicted"/>
<dbReference type="Pfam" id="PF01796">
    <property type="entry name" value="OB_ChsH2_C"/>
    <property type="match status" value="1"/>
</dbReference>
<evidence type="ECO:0000313" key="3">
    <source>
        <dbReference type="Proteomes" id="UP000199707"/>
    </source>
</evidence>
<dbReference type="InterPro" id="IPR002878">
    <property type="entry name" value="ChsH2_C"/>
</dbReference>
<name>A0A1G4W2C9_9MYCO</name>
<sequence length="151" mass="16481">MTIPLGRPLPLATPTSAPFWEGLRRHEIWIQYSPSSDAYVFYPRVLAPGTLADDLEWRQISGAGTVVSFAVAQRPVAPQFADAVPHLLGVVQWREGPRLATEFVGIDADALRVGMPVTPVFTDIPGDEPDAGVTLLHYTAGEGGPTPWHWR</sequence>
<protein>
    <recommendedName>
        <fullName evidence="1">ChsH2 C-terminal OB-fold domain-containing protein</fullName>
    </recommendedName>
</protein>
<dbReference type="RefSeq" id="WP_090356526.1">
    <property type="nucleotide sequence ID" value="NZ_FMUB01000004.1"/>
</dbReference>
<evidence type="ECO:0000313" key="2">
    <source>
        <dbReference type="EMBL" id="SCX15621.1"/>
    </source>
</evidence>
<dbReference type="InterPro" id="IPR052513">
    <property type="entry name" value="Thioester_dehydratase-like"/>
</dbReference>
<organism evidence="2 3">
    <name type="scientific">Mycolicibacterium fluoranthenivorans</name>
    <dbReference type="NCBI Taxonomy" id="258505"/>
    <lineage>
        <taxon>Bacteria</taxon>
        <taxon>Bacillati</taxon>
        <taxon>Actinomycetota</taxon>
        <taxon>Actinomycetes</taxon>
        <taxon>Mycobacteriales</taxon>
        <taxon>Mycobacteriaceae</taxon>
        <taxon>Mycolicibacterium</taxon>
    </lineage>
</organism>
<dbReference type="Proteomes" id="UP000199707">
    <property type="component" value="Unassembled WGS sequence"/>
</dbReference>
<dbReference type="SUPFAM" id="SSF50249">
    <property type="entry name" value="Nucleic acid-binding proteins"/>
    <property type="match status" value="1"/>
</dbReference>
<dbReference type="EMBL" id="FMUB01000004">
    <property type="protein sequence ID" value="SCX15621.1"/>
    <property type="molecule type" value="Genomic_DNA"/>
</dbReference>
<evidence type="ECO:0000259" key="1">
    <source>
        <dbReference type="Pfam" id="PF01796"/>
    </source>
</evidence>
<gene>
    <name evidence="2" type="ORF">SAMN02799620_02112</name>
</gene>
<reference evidence="3" key="1">
    <citation type="submission" date="2016-10" db="EMBL/GenBank/DDBJ databases">
        <authorList>
            <person name="Varghese N."/>
            <person name="Submissions S."/>
        </authorList>
    </citation>
    <scope>NUCLEOTIDE SEQUENCE [LARGE SCALE GENOMIC DNA]</scope>
    <source>
        <strain evidence="3">UNC267MFSha1.1M11</strain>
    </source>
</reference>
<dbReference type="AlphaFoldDB" id="A0A1G4W2C9"/>
<dbReference type="InterPro" id="IPR012340">
    <property type="entry name" value="NA-bd_OB-fold"/>
</dbReference>